<dbReference type="SMART" id="SM00636">
    <property type="entry name" value="Glyco_18"/>
    <property type="match status" value="1"/>
</dbReference>
<name>A0A0S2MU14_CHISP</name>
<feature type="chain" id="PRO_5006602606" description="chitinase" evidence="12">
    <location>
        <begin position="19"/>
        <end position="394"/>
    </location>
</feature>
<evidence type="ECO:0000256" key="2">
    <source>
        <dbReference type="ARBA" id="ARBA00009121"/>
    </source>
</evidence>
<keyword evidence="8" id="KW-1015">Disulfide bond</keyword>
<evidence type="ECO:0000259" key="13">
    <source>
        <dbReference type="PROSITE" id="PS51910"/>
    </source>
</evidence>
<dbReference type="Gene3D" id="3.10.50.10">
    <property type="match status" value="1"/>
</dbReference>
<proteinExistence type="evidence at transcript level"/>
<protein>
    <recommendedName>
        <fullName evidence="3">chitinase</fullName>
        <ecNumber evidence="3">3.2.1.14</ecNumber>
    </recommendedName>
</protein>
<dbReference type="GO" id="GO:0000272">
    <property type="term" value="P:polysaccharide catabolic process"/>
    <property type="evidence" value="ECO:0007669"/>
    <property type="project" value="UniProtKB-KW"/>
</dbReference>
<comment type="similarity">
    <text evidence="2">Belongs to the glycosyl hydrolase 18 family. Chitinase class II subfamily.</text>
</comment>
<keyword evidence="7" id="KW-0146">Chitin degradation</keyword>
<dbReference type="EC" id="3.2.1.14" evidence="3"/>
<keyword evidence="4" id="KW-0147">Chitin-binding</keyword>
<reference evidence="14" key="1">
    <citation type="submission" date="2015-10" db="EMBL/GenBank/DDBJ databases">
        <title>Genome-wide analysis of chitinase genes and their varied functions in larval molt, pupation, and eclosion in rice striped stem borer, Chilo suppressalis.</title>
        <authorList>
            <person name="Su C."/>
            <person name="Tu G."/>
            <person name="Yin C."/>
            <person name="Yang Q."/>
            <person name="Muhammad S."/>
            <person name="Li F."/>
        </authorList>
    </citation>
    <scope>NUCLEOTIDE SEQUENCE</scope>
</reference>
<dbReference type="GO" id="GO:0006032">
    <property type="term" value="P:chitin catabolic process"/>
    <property type="evidence" value="ECO:0007669"/>
    <property type="project" value="UniProtKB-KW"/>
</dbReference>
<dbReference type="GO" id="GO:0008843">
    <property type="term" value="F:endochitinase activity"/>
    <property type="evidence" value="ECO:0007669"/>
    <property type="project" value="UniProtKB-EC"/>
</dbReference>
<dbReference type="OrthoDB" id="73875at2759"/>
<evidence type="ECO:0000256" key="5">
    <source>
        <dbReference type="ARBA" id="ARBA00022729"/>
    </source>
</evidence>
<dbReference type="InterPro" id="IPR050314">
    <property type="entry name" value="Glycosyl_Hydrlase_18"/>
</dbReference>
<accession>A0A0S2MU14</accession>
<keyword evidence="10" id="KW-0326">Glycosidase</keyword>
<dbReference type="Pfam" id="PF00704">
    <property type="entry name" value="Glyco_hydro_18"/>
    <property type="match status" value="1"/>
</dbReference>
<evidence type="ECO:0000256" key="8">
    <source>
        <dbReference type="ARBA" id="ARBA00023157"/>
    </source>
</evidence>
<evidence type="ECO:0000256" key="3">
    <source>
        <dbReference type="ARBA" id="ARBA00012729"/>
    </source>
</evidence>
<keyword evidence="5 12" id="KW-0732">Signal</keyword>
<dbReference type="Gene3D" id="3.20.20.80">
    <property type="entry name" value="Glycosidases"/>
    <property type="match status" value="1"/>
</dbReference>
<dbReference type="InterPro" id="IPR029070">
    <property type="entry name" value="Chitinase_insertion_sf"/>
</dbReference>
<evidence type="ECO:0000313" key="14">
    <source>
        <dbReference type="EMBL" id="ALO79339.1"/>
    </source>
</evidence>
<feature type="domain" description="GH18" evidence="13">
    <location>
        <begin position="21"/>
        <end position="391"/>
    </location>
</feature>
<evidence type="ECO:0000256" key="12">
    <source>
        <dbReference type="SAM" id="SignalP"/>
    </source>
</evidence>
<evidence type="ECO:0000256" key="7">
    <source>
        <dbReference type="ARBA" id="ARBA00023024"/>
    </source>
</evidence>
<evidence type="ECO:0000256" key="6">
    <source>
        <dbReference type="ARBA" id="ARBA00022801"/>
    </source>
</evidence>
<dbReference type="InterPro" id="IPR001223">
    <property type="entry name" value="Glyco_hydro18_cat"/>
</dbReference>
<dbReference type="SUPFAM" id="SSF51445">
    <property type="entry name" value="(Trans)glycosidases"/>
    <property type="match status" value="1"/>
</dbReference>
<evidence type="ECO:0000256" key="1">
    <source>
        <dbReference type="ARBA" id="ARBA00000822"/>
    </source>
</evidence>
<keyword evidence="6" id="KW-0378">Hydrolase</keyword>
<dbReference type="InterPro" id="IPR011583">
    <property type="entry name" value="Chitinase_II/V-like_cat"/>
</dbReference>
<dbReference type="PANTHER" id="PTHR11177">
    <property type="entry name" value="CHITINASE"/>
    <property type="match status" value="1"/>
</dbReference>
<dbReference type="InterPro" id="IPR017853">
    <property type="entry name" value="GH"/>
</dbReference>
<dbReference type="EMBL" id="KT899313">
    <property type="protein sequence ID" value="ALO79339.1"/>
    <property type="molecule type" value="mRNA"/>
</dbReference>
<dbReference type="PROSITE" id="PS51910">
    <property type="entry name" value="GH18_2"/>
    <property type="match status" value="1"/>
</dbReference>
<evidence type="ECO:0000256" key="9">
    <source>
        <dbReference type="ARBA" id="ARBA00023277"/>
    </source>
</evidence>
<evidence type="ECO:0000256" key="11">
    <source>
        <dbReference type="ARBA" id="ARBA00023326"/>
    </source>
</evidence>
<dbReference type="PANTHER" id="PTHR11177:SF360">
    <property type="entry name" value="CHITINASE 4-RELATED"/>
    <property type="match status" value="1"/>
</dbReference>
<dbReference type="GO" id="GO:0008061">
    <property type="term" value="F:chitin binding"/>
    <property type="evidence" value="ECO:0007669"/>
    <property type="project" value="UniProtKB-KW"/>
</dbReference>
<dbReference type="AlphaFoldDB" id="A0A0S2MU14"/>
<evidence type="ECO:0000256" key="4">
    <source>
        <dbReference type="ARBA" id="ARBA00022669"/>
    </source>
</evidence>
<dbReference type="FunFam" id="3.10.50.10:FF:000004">
    <property type="entry name" value="Chitinase 5"/>
    <property type="match status" value="1"/>
</dbReference>
<comment type="catalytic activity">
    <reaction evidence="1">
        <text>Random endo-hydrolysis of N-acetyl-beta-D-glucosaminide (1-&gt;4)-beta-linkages in chitin and chitodextrins.</text>
        <dbReference type="EC" id="3.2.1.14"/>
    </reaction>
</comment>
<dbReference type="CDD" id="cd02872">
    <property type="entry name" value="GH18_chitolectin_chitotriosidase"/>
    <property type="match status" value="1"/>
</dbReference>
<keyword evidence="11" id="KW-0624">Polysaccharide degradation</keyword>
<evidence type="ECO:0000256" key="10">
    <source>
        <dbReference type="ARBA" id="ARBA00023295"/>
    </source>
</evidence>
<organism evidence="14">
    <name type="scientific">Chilo suppressalis</name>
    <name type="common">Asiatic rice borer moth</name>
    <dbReference type="NCBI Taxonomy" id="168631"/>
    <lineage>
        <taxon>Eukaryota</taxon>
        <taxon>Metazoa</taxon>
        <taxon>Ecdysozoa</taxon>
        <taxon>Arthropoda</taxon>
        <taxon>Hexapoda</taxon>
        <taxon>Insecta</taxon>
        <taxon>Pterygota</taxon>
        <taxon>Neoptera</taxon>
        <taxon>Endopterygota</taxon>
        <taxon>Lepidoptera</taxon>
        <taxon>Glossata</taxon>
        <taxon>Ditrysia</taxon>
        <taxon>Pyraloidea</taxon>
        <taxon>Crambidae</taxon>
        <taxon>Crambinae</taxon>
        <taxon>Chilo</taxon>
    </lineage>
</organism>
<sequence length="394" mass="43954">MKVLLLVALLSALSAVYASKKVVICYYGTWAVNRPGLGKFGVEDINPYLCTHIIYAFAGIDTNGTVIPLDVELDINMGNYRNFTDLKKKNPKLKPMLAVGGWAEGSAKYSEMAADPAKRQNFIQSALDIIFEYDFEGFDLDWEYPNRRDTVHGVDDIENFSQLVKEMREEFDEYGLILTAAVSSFEASASQSYNVSAISQYLHYVNLMTYDMYGPWETLTGHNAGLHKGDFDGSTPREQLFTADVAVEYWLRDGCPPEKLALGVPFYGHSFKLQSETNSDVRAPSNGAGIAGPYTGEAGFVGYNEFCAMLKSDPSWSIRKDHLAKVPYAVKGLDWVSYDNPRSIRDKVKYALKKKLAGIMIWSIETDDFHNVCGGGAYTLLKVINNALYKKPCL</sequence>
<dbReference type="SUPFAM" id="SSF54556">
    <property type="entry name" value="Chitinase insertion domain"/>
    <property type="match status" value="1"/>
</dbReference>
<keyword evidence="9" id="KW-0119">Carbohydrate metabolism</keyword>
<feature type="signal peptide" evidence="12">
    <location>
        <begin position="1"/>
        <end position="18"/>
    </location>
</feature>
<dbReference type="GO" id="GO:0005576">
    <property type="term" value="C:extracellular region"/>
    <property type="evidence" value="ECO:0007669"/>
    <property type="project" value="TreeGrafter"/>
</dbReference>